<sequence length="443" mass="47470">MNSPRNRFAKRLSGVAAVAATGSLVLAACSGGSDTAGGEPGSGGTVDPEQEITLTVTWWGNDDRAERYEAAIDLFEEEYPNITVQPAFQAWPDYWTARATEAAGQSLPDVFQMDLSYISEFGSRGQLLDLTPYIGGELDMSEMSDSLLASGQLGGEQLGIPQSTNTLALFYHPAIVEELGLEPPSADQTWEEYVQWAAEAADAGAGEDPALYGTGDFTGVLWLFVQHLVQEGQDVFTDEGDIAFTEQDVIDWLNLAAPLRENGQLFPAERTTQLDPLGGFTANEVATEFSWDNFLAGYLADSGAESIEMLPLPVGSSGERGMFFKPSMLLSAGANTQNPEAAAAFIDFITNDAEVGAIFGTSRGVPATETARSQLEAEGVDAQVIGYEEEWAGEITESTPVLPEGFGSIEAEWLRLAEELGYGNITVEDFASQWFAEAEIALG</sequence>
<reference evidence="2 3" key="1">
    <citation type="submission" date="2020-10" db="EMBL/GenBank/DDBJ databases">
        <title>Haloactinobacterium sp. RN3S43, a bacterium isolated from saline soil.</title>
        <authorList>
            <person name="Sun J.-Q."/>
        </authorList>
    </citation>
    <scope>NUCLEOTIDE SEQUENCE [LARGE SCALE GENOMIC DNA]</scope>
    <source>
        <strain evidence="2 3">RN3S43</strain>
    </source>
</reference>
<organism evidence="2 3">
    <name type="scientific">Ruania alkalisoli</name>
    <dbReference type="NCBI Taxonomy" id="2779775"/>
    <lineage>
        <taxon>Bacteria</taxon>
        <taxon>Bacillati</taxon>
        <taxon>Actinomycetota</taxon>
        <taxon>Actinomycetes</taxon>
        <taxon>Micrococcales</taxon>
        <taxon>Ruaniaceae</taxon>
        <taxon>Ruania</taxon>
    </lineage>
</organism>
<dbReference type="Pfam" id="PF13416">
    <property type="entry name" value="SBP_bac_8"/>
    <property type="match status" value="1"/>
</dbReference>
<feature type="signal peptide" evidence="1">
    <location>
        <begin position="1"/>
        <end position="27"/>
    </location>
</feature>
<dbReference type="AlphaFoldDB" id="A0A7M1SU27"/>
<evidence type="ECO:0000313" key="3">
    <source>
        <dbReference type="Proteomes" id="UP000593758"/>
    </source>
</evidence>
<dbReference type="InterPro" id="IPR006059">
    <property type="entry name" value="SBP"/>
</dbReference>
<accession>A0A7M1SU27</accession>
<feature type="chain" id="PRO_5032700582" evidence="1">
    <location>
        <begin position="28"/>
        <end position="443"/>
    </location>
</feature>
<keyword evidence="3" id="KW-1185">Reference proteome</keyword>
<dbReference type="Gene3D" id="3.40.190.10">
    <property type="entry name" value="Periplasmic binding protein-like II"/>
    <property type="match status" value="2"/>
</dbReference>
<dbReference type="PROSITE" id="PS51257">
    <property type="entry name" value="PROKAR_LIPOPROTEIN"/>
    <property type="match status" value="1"/>
</dbReference>
<proteinExistence type="predicted"/>
<dbReference type="PANTHER" id="PTHR43649">
    <property type="entry name" value="ARABINOSE-BINDING PROTEIN-RELATED"/>
    <property type="match status" value="1"/>
</dbReference>
<dbReference type="InterPro" id="IPR050490">
    <property type="entry name" value="Bact_solute-bd_prot1"/>
</dbReference>
<evidence type="ECO:0000256" key="1">
    <source>
        <dbReference type="SAM" id="SignalP"/>
    </source>
</evidence>
<keyword evidence="1" id="KW-0732">Signal</keyword>
<dbReference type="RefSeq" id="WP_193496813.1">
    <property type="nucleotide sequence ID" value="NZ_CP063169.1"/>
</dbReference>
<dbReference type="SUPFAM" id="SSF53850">
    <property type="entry name" value="Periplasmic binding protein-like II"/>
    <property type="match status" value="1"/>
</dbReference>
<dbReference type="PANTHER" id="PTHR43649:SF30">
    <property type="entry name" value="ABC TRANSPORTER SUBSTRATE-BINDING PROTEIN"/>
    <property type="match status" value="1"/>
</dbReference>
<dbReference type="KEGG" id="halt:IM660_16055"/>
<gene>
    <name evidence="2" type="ORF">IM660_16055</name>
</gene>
<name>A0A7M1SU27_9MICO</name>
<protein>
    <submittedName>
        <fullName evidence="2">Extracellular solute-binding protein</fullName>
    </submittedName>
</protein>
<evidence type="ECO:0000313" key="2">
    <source>
        <dbReference type="EMBL" id="QOR70123.1"/>
    </source>
</evidence>
<dbReference type="Proteomes" id="UP000593758">
    <property type="component" value="Chromosome"/>
</dbReference>
<dbReference type="EMBL" id="CP063169">
    <property type="protein sequence ID" value="QOR70123.1"/>
    <property type="molecule type" value="Genomic_DNA"/>
</dbReference>